<proteinExistence type="predicted"/>
<feature type="signal peptide" evidence="2">
    <location>
        <begin position="1"/>
        <end position="20"/>
    </location>
</feature>
<comment type="caution">
    <text evidence="3">The sequence shown here is derived from an EMBL/GenBank/DDBJ whole genome shotgun (WGS) entry which is preliminary data.</text>
</comment>
<dbReference type="EMBL" id="LSRL02000048">
    <property type="protein sequence ID" value="TDG47137.1"/>
    <property type="molecule type" value="Genomic_DNA"/>
</dbReference>
<feature type="chain" id="PRO_5019745764" description="VM domain-containing protein" evidence="2">
    <location>
        <begin position="21"/>
        <end position="283"/>
    </location>
</feature>
<evidence type="ECO:0000256" key="1">
    <source>
        <dbReference type="SAM" id="MobiDB-lite"/>
    </source>
</evidence>
<evidence type="ECO:0000256" key="2">
    <source>
        <dbReference type="SAM" id="SignalP"/>
    </source>
</evidence>
<evidence type="ECO:0000313" key="3">
    <source>
        <dbReference type="EMBL" id="TDG47137.1"/>
    </source>
</evidence>
<feature type="region of interest" description="Disordered" evidence="1">
    <location>
        <begin position="50"/>
        <end position="77"/>
    </location>
</feature>
<evidence type="ECO:0000313" key="4">
    <source>
        <dbReference type="Proteomes" id="UP000295192"/>
    </source>
</evidence>
<keyword evidence="4" id="KW-1185">Reference proteome</keyword>
<name>A0A484BE54_DRONA</name>
<evidence type="ECO:0008006" key="5">
    <source>
        <dbReference type="Google" id="ProtNLM"/>
    </source>
</evidence>
<dbReference type="OMA" id="RAQFFHI"/>
<dbReference type="KEGG" id="dnv:108650174"/>
<gene>
    <name evidence="3" type="ORF">AWZ03_006402</name>
</gene>
<sequence length="283" mass="29348">MESHSLISLLVLGFCATIGASLLNCNCPPGPRGPPGLPGLMGPPGISRPFPGMWGHPPPGPGGPFGGPFTPIMGPPGLPGPPGPPGYCFPCPYSPFGSGPPIGPGFGHGGPNPYGQGISTAIGNLIVIPSVHNGRAHLFRITPEGQLVRIENSRSELNEILPTNFQEQLAQQGAVPTADPIPVITPPTSGEHPEAGGVDEAMFAAGQNAEANEAVRGNSEAADWRRVLLGESSAVRAAKSEPISNKQLENSMDSFQRALSDLREKYASLIQPKSDDQPYAAIP</sequence>
<reference evidence="3 4" key="1">
    <citation type="journal article" date="2019" name="J. Hered.">
        <title>An Improved Genome Assembly for Drosophila navojoa, the Basal Species in the mojavensis Cluster.</title>
        <authorList>
            <person name="Vanderlinde T."/>
            <person name="Dupim E.G."/>
            <person name="Nazario-Yepiz N.O."/>
            <person name="Carvalho A.B."/>
        </authorList>
    </citation>
    <scope>NUCLEOTIDE SEQUENCE [LARGE SCALE GENOMIC DNA]</scope>
    <source>
        <strain evidence="3">Navoj_Jal97</strain>
        <tissue evidence="3">Whole organism</tissue>
    </source>
</reference>
<protein>
    <recommendedName>
        <fullName evidence="5">VM domain-containing protein</fullName>
    </recommendedName>
</protein>
<organism evidence="3 4">
    <name type="scientific">Drosophila navojoa</name>
    <name type="common">Fruit fly</name>
    <dbReference type="NCBI Taxonomy" id="7232"/>
    <lineage>
        <taxon>Eukaryota</taxon>
        <taxon>Metazoa</taxon>
        <taxon>Ecdysozoa</taxon>
        <taxon>Arthropoda</taxon>
        <taxon>Hexapoda</taxon>
        <taxon>Insecta</taxon>
        <taxon>Pterygota</taxon>
        <taxon>Neoptera</taxon>
        <taxon>Endopterygota</taxon>
        <taxon>Diptera</taxon>
        <taxon>Brachycera</taxon>
        <taxon>Muscomorpha</taxon>
        <taxon>Ephydroidea</taxon>
        <taxon>Drosophilidae</taxon>
        <taxon>Drosophila</taxon>
    </lineage>
</organism>
<keyword evidence="2" id="KW-0732">Signal</keyword>
<dbReference type="AlphaFoldDB" id="A0A484BE54"/>
<dbReference type="Proteomes" id="UP000295192">
    <property type="component" value="Unassembled WGS sequence"/>
</dbReference>
<dbReference type="STRING" id="7232.A0A484BE54"/>
<accession>A0A484BE54</accession>
<dbReference type="OrthoDB" id="7871179at2759"/>